<evidence type="ECO:0000256" key="16">
    <source>
        <dbReference type="SAM" id="Phobius"/>
    </source>
</evidence>
<dbReference type="InterPro" id="IPR050324">
    <property type="entry name" value="CDP-alcohol_PTase-I"/>
</dbReference>
<evidence type="ECO:0000256" key="5">
    <source>
        <dbReference type="ARBA" id="ARBA00014944"/>
    </source>
</evidence>
<feature type="transmembrane region" description="Helical" evidence="16">
    <location>
        <begin position="131"/>
        <end position="149"/>
    </location>
</feature>
<evidence type="ECO:0000256" key="7">
    <source>
        <dbReference type="ARBA" id="ARBA00022679"/>
    </source>
</evidence>
<evidence type="ECO:0000256" key="9">
    <source>
        <dbReference type="ARBA" id="ARBA00022989"/>
    </source>
</evidence>
<evidence type="ECO:0000256" key="13">
    <source>
        <dbReference type="ARBA" id="ARBA00023264"/>
    </source>
</evidence>
<feature type="transmembrane region" description="Helical" evidence="16">
    <location>
        <begin position="12"/>
        <end position="29"/>
    </location>
</feature>
<evidence type="ECO:0000256" key="14">
    <source>
        <dbReference type="ARBA" id="ARBA00048586"/>
    </source>
</evidence>
<dbReference type="GO" id="GO:0016020">
    <property type="term" value="C:membrane"/>
    <property type="evidence" value="ECO:0007669"/>
    <property type="project" value="UniProtKB-SubCell"/>
</dbReference>
<dbReference type="EC" id="2.7.8.5" evidence="4"/>
<name>A0A6S6SM76_9GAMM</name>
<evidence type="ECO:0000256" key="12">
    <source>
        <dbReference type="ARBA" id="ARBA00023209"/>
    </source>
</evidence>
<gene>
    <name evidence="17" type="ORF">HELGO_WM11531</name>
</gene>
<evidence type="ECO:0000313" key="17">
    <source>
        <dbReference type="EMBL" id="CAA6807279.1"/>
    </source>
</evidence>
<dbReference type="PIRSF" id="PIRSF000847">
    <property type="entry name" value="Phos_ph_gly_syn"/>
    <property type="match status" value="1"/>
</dbReference>
<dbReference type="GO" id="GO:0043337">
    <property type="term" value="F:cardiolipin synthase (CMP-forming)"/>
    <property type="evidence" value="ECO:0007669"/>
    <property type="project" value="TreeGrafter"/>
</dbReference>
<dbReference type="EMBL" id="CACVAT010000105">
    <property type="protein sequence ID" value="CAA6807279.1"/>
    <property type="molecule type" value="Genomic_DNA"/>
</dbReference>
<keyword evidence="7 15" id="KW-0808">Transferase</keyword>
<dbReference type="GO" id="GO:0008444">
    <property type="term" value="F:CDP-diacylglycerol-glycerol-3-phosphate 3-phosphatidyltransferase activity"/>
    <property type="evidence" value="ECO:0007669"/>
    <property type="project" value="UniProtKB-EC"/>
</dbReference>
<dbReference type="PANTHER" id="PTHR14269:SF60">
    <property type="entry name" value="CARDIOLIPIN SYNTHASE (CMP-FORMING)"/>
    <property type="match status" value="1"/>
</dbReference>
<evidence type="ECO:0000256" key="3">
    <source>
        <dbReference type="ARBA" id="ARBA00010441"/>
    </source>
</evidence>
<dbReference type="AlphaFoldDB" id="A0A6S6SM76"/>
<comment type="catalytic activity">
    <reaction evidence="14">
        <text>a CDP-1,2-diacyl-sn-glycerol + sn-glycerol 3-phosphate = a 1,2-diacyl-sn-glycero-3-phospho-(1'-sn-glycero-3'-phosphate) + CMP + H(+)</text>
        <dbReference type="Rhea" id="RHEA:12593"/>
        <dbReference type="ChEBI" id="CHEBI:15378"/>
        <dbReference type="ChEBI" id="CHEBI:57597"/>
        <dbReference type="ChEBI" id="CHEBI:58332"/>
        <dbReference type="ChEBI" id="CHEBI:60110"/>
        <dbReference type="ChEBI" id="CHEBI:60377"/>
        <dbReference type="EC" id="2.7.8.5"/>
    </reaction>
</comment>
<organism evidence="17">
    <name type="scientific">uncultured Thiotrichaceae bacterium</name>
    <dbReference type="NCBI Taxonomy" id="298394"/>
    <lineage>
        <taxon>Bacteria</taxon>
        <taxon>Pseudomonadati</taxon>
        <taxon>Pseudomonadota</taxon>
        <taxon>Gammaproteobacteria</taxon>
        <taxon>Thiotrichales</taxon>
        <taxon>Thiotrichaceae</taxon>
        <taxon>environmental samples</taxon>
    </lineage>
</organism>
<keyword evidence="10" id="KW-0443">Lipid metabolism</keyword>
<feature type="transmembrane region" description="Helical" evidence="16">
    <location>
        <begin position="65"/>
        <end position="85"/>
    </location>
</feature>
<keyword evidence="12" id="KW-0594">Phospholipid biosynthesis</keyword>
<keyword evidence="13" id="KW-1208">Phospholipid metabolism</keyword>
<dbReference type="Gene3D" id="1.20.120.1760">
    <property type="match status" value="1"/>
</dbReference>
<accession>A0A6S6SM76</accession>
<keyword evidence="8 16" id="KW-0812">Transmembrane</keyword>
<dbReference type="InterPro" id="IPR004570">
    <property type="entry name" value="Phosphatidylglycerol_P_synth"/>
</dbReference>
<evidence type="ECO:0000256" key="6">
    <source>
        <dbReference type="ARBA" id="ARBA00022516"/>
    </source>
</evidence>
<evidence type="ECO:0000256" key="15">
    <source>
        <dbReference type="RuleBase" id="RU003750"/>
    </source>
</evidence>
<dbReference type="GO" id="GO:0032049">
    <property type="term" value="P:cardiolipin biosynthetic process"/>
    <property type="evidence" value="ECO:0007669"/>
    <property type="project" value="TreeGrafter"/>
</dbReference>
<dbReference type="InterPro" id="IPR043130">
    <property type="entry name" value="CDP-OH_PTrfase_TM_dom"/>
</dbReference>
<dbReference type="PROSITE" id="PS00379">
    <property type="entry name" value="CDP_ALCOHOL_P_TRANSF"/>
    <property type="match status" value="1"/>
</dbReference>
<feature type="transmembrane region" description="Helical" evidence="16">
    <location>
        <begin position="35"/>
        <end position="53"/>
    </location>
</feature>
<evidence type="ECO:0000256" key="4">
    <source>
        <dbReference type="ARBA" id="ARBA00013170"/>
    </source>
</evidence>
<dbReference type="InterPro" id="IPR000462">
    <property type="entry name" value="CDP-OH_P_trans"/>
</dbReference>
<dbReference type="PANTHER" id="PTHR14269">
    <property type="entry name" value="CDP-DIACYLGLYCEROL--GLYCEROL-3-PHOSPHATE 3-PHOSPHATIDYLTRANSFERASE-RELATED"/>
    <property type="match status" value="1"/>
</dbReference>
<evidence type="ECO:0000256" key="10">
    <source>
        <dbReference type="ARBA" id="ARBA00023098"/>
    </source>
</evidence>
<comment type="similarity">
    <text evidence="3 15">Belongs to the CDP-alcohol phosphatidyltransferase class-I family.</text>
</comment>
<evidence type="ECO:0000256" key="2">
    <source>
        <dbReference type="ARBA" id="ARBA00005042"/>
    </source>
</evidence>
<dbReference type="InterPro" id="IPR048254">
    <property type="entry name" value="CDP_ALCOHOL_P_TRANSF_CS"/>
</dbReference>
<sequence>MDGMTLKQIPNIITLLRIVAIIPICWLLFRDEYMAAFVCLVLAGLSDGLDGFLARRYGWFTPLGAVLDPLADKLFITSLIVVFAVQGHVPLWLMWLVIGRDIIIVSGALVYRWRTGSLEMKPLFISKLNTALQILLLAATLMHVGLYALPAEMREGLQLSVAATSLLSGMMYVFWWTYYAFMVKGEDFHCPD</sequence>
<evidence type="ECO:0000256" key="11">
    <source>
        <dbReference type="ARBA" id="ARBA00023136"/>
    </source>
</evidence>
<keyword evidence="6" id="KW-0444">Lipid biosynthesis</keyword>
<evidence type="ECO:0000256" key="1">
    <source>
        <dbReference type="ARBA" id="ARBA00004141"/>
    </source>
</evidence>
<keyword evidence="11 16" id="KW-0472">Membrane</keyword>
<protein>
    <recommendedName>
        <fullName evidence="5">CDP-diacylglycerol--glycerol-3-phosphate 3-phosphatidyltransferase</fullName>
        <ecNumber evidence="4">2.7.8.5</ecNumber>
    </recommendedName>
</protein>
<proteinExistence type="inferred from homology"/>
<comment type="pathway">
    <text evidence="2">Phospholipid metabolism; phosphatidylglycerol biosynthesis; phosphatidylglycerol from CDP-diacylglycerol: step 1/2.</text>
</comment>
<feature type="transmembrane region" description="Helical" evidence="16">
    <location>
        <begin position="161"/>
        <end position="181"/>
    </location>
</feature>
<dbReference type="Pfam" id="PF01066">
    <property type="entry name" value="CDP-OH_P_transf"/>
    <property type="match status" value="1"/>
</dbReference>
<evidence type="ECO:0000256" key="8">
    <source>
        <dbReference type="ARBA" id="ARBA00022692"/>
    </source>
</evidence>
<comment type="subcellular location">
    <subcellularLocation>
        <location evidence="1">Membrane</location>
        <topology evidence="1">Multi-pass membrane protein</topology>
    </subcellularLocation>
</comment>
<keyword evidence="9 16" id="KW-1133">Transmembrane helix</keyword>
<reference evidence="17" key="1">
    <citation type="submission" date="2020-01" db="EMBL/GenBank/DDBJ databases">
        <authorList>
            <person name="Meier V. D."/>
            <person name="Meier V D."/>
        </authorList>
    </citation>
    <scope>NUCLEOTIDE SEQUENCE</scope>
    <source>
        <strain evidence="17">HLG_WM_MAG_09</strain>
    </source>
</reference>